<evidence type="ECO:0008006" key="3">
    <source>
        <dbReference type="Google" id="ProtNLM"/>
    </source>
</evidence>
<sequence length="71" mass="8222">MKGLNWEKYRTRIDGKNITNLRFSEDVVLCTKNSEGAQEMVDVFDKTGKVIDLEMNKKKTQYMENSWGTTG</sequence>
<dbReference type="Proteomes" id="UP000053660">
    <property type="component" value="Unassembled WGS sequence"/>
</dbReference>
<protein>
    <recommendedName>
        <fullName evidence="3">Reverse transcriptase domain-containing protein</fullName>
    </recommendedName>
</protein>
<gene>
    <name evidence="1" type="ORF">OESDEN_09268</name>
</gene>
<proteinExistence type="predicted"/>
<evidence type="ECO:0000313" key="2">
    <source>
        <dbReference type="Proteomes" id="UP000053660"/>
    </source>
</evidence>
<keyword evidence="2" id="KW-1185">Reference proteome</keyword>
<organism evidence="1 2">
    <name type="scientific">Oesophagostomum dentatum</name>
    <name type="common">Nodular worm</name>
    <dbReference type="NCBI Taxonomy" id="61180"/>
    <lineage>
        <taxon>Eukaryota</taxon>
        <taxon>Metazoa</taxon>
        <taxon>Ecdysozoa</taxon>
        <taxon>Nematoda</taxon>
        <taxon>Chromadorea</taxon>
        <taxon>Rhabditida</taxon>
        <taxon>Rhabditina</taxon>
        <taxon>Rhabditomorpha</taxon>
        <taxon>Strongyloidea</taxon>
        <taxon>Strongylidae</taxon>
        <taxon>Oesophagostomum</taxon>
    </lineage>
</organism>
<evidence type="ECO:0000313" key="1">
    <source>
        <dbReference type="EMBL" id="KHJ90877.1"/>
    </source>
</evidence>
<accession>A0A0B1T4Z6</accession>
<name>A0A0B1T4Z6_OESDE</name>
<dbReference type="EMBL" id="KN552579">
    <property type="protein sequence ID" value="KHJ90877.1"/>
    <property type="molecule type" value="Genomic_DNA"/>
</dbReference>
<dbReference type="OrthoDB" id="5838129at2759"/>
<feature type="non-terminal residue" evidence="1">
    <location>
        <position position="71"/>
    </location>
</feature>
<reference evidence="1 2" key="1">
    <citation type="submission" date="2014-03" db="EMBL/GenBank/DDBJ databases">
        <title>Draft genome of the hookworm Oesophagostomum dentatum.</title>
        <authorList>
            <person name="Mitreva M."/>
        </authorList>
    </citation>
    <scope>NUCLEOTIDE SEQUENCE [LARGE SCALE GENOMIC DNA]</scope>
    <source>
        <strain evidence="1 2">OD-Hann</strain>
    </source>
</reference>
<dbReference type="AlphaFoldDB" id="A0A0B1T4Z6"/>